<evidence type="ECO:0000256" key="9">
    <source>
        <dbReference type="ARBA" id="ARBA00037295"/>
    </source>
</evidence>
<dbReference type="InterPro" id="IPR036259">
    <property type="entry name" value="MFS_trans_sf"/>
</dbReference>
<comment type="similarity">
    <text evidence="2">Belongs to the major facilitator superfamily. Metabolite:H+ Symporter (MHS) family (TC 2.A.1.6) family.</text>
</comment>
<feature type="transmembrane region" description="Helical" evidence="11">
    <location>
        <begin position="305"/>
        <end position="325"/>
    </location>
</feature>
<evidence type="ECO:0000256" key="11">
    <source>
        <dbReference type="SAM" id="Phobius"/>
    </source>
</evidence>
<dbReference type="InterPro" id="IPR020846">
    <property type="entry name" value="MFS_dom"/>
</dbReference>
<dbReference type="PROSITE" id="PS00216">
    <property type="entry name" value="SUGAR_TRANSPORT_1"/>
    <property type="match status" value="1"/>
</dbReference>
<comment type="caution">
    <text evidence="13">The sequence shown here is derived from an EMBL/GenBank/DDBJ whole genome shotgun (WGS) entry which is preliminary data.</text>
</comment>
<dbReference type="GO" id="GO:0015293">
    <property type="term" value="F:symporter activity"/>
    <property type="evidence" value="ECO:0007669"/>
    <property type="project" value="UniProtKB-KW"/>
</dbReference>
<evidence type="ECO:0000256" key="7">
    <source>
        <dbReference type="ARBA" id="ARBA00022989"/>
    </source>
</evidence>
<dbReference type="InterPro" id="IPR011701">
    <property type="entry name" value="MFS"/>
</dbReference>
<dbReference type="PROSITE" id="PS00217">
    <property type="entry name" value="SUGAR_TRANSPORT_2"/>
    <property type="match status" value="1"/>
</dbReference>
<dbReference type="FunFam" id="1.20.1250.20:FF:000001">
    <property type="entry name" value="Dicarboxylate MFS transporter"/>
    <property type="match status" value="1"/>
</dbReference>
<sequence>MTTNATAAAPPRTRSRVRQLAAASAGNAIEWYDWYAYSFLATTFGPLIFPSKSDIASTLGAFAVFAVGFFMRPIGGLLLGAIADRHGRRFALTATILLMGLGSLLVGITPTFASAGILAPIMLVVGRLISGLSIGGEFAASTTFLVESAPPNRRGLFASFQYVSTAIGQLCASGLAALLVTVLSKEAMTSWGWRVPFLLGTVVTLFALWLRRGIDETHDVSEKNRPKLFDAIRHYPKQSLLVCGITLGGTIAYYAWTTYLPTYAQQSAGFSKSEALTVSTISLAFFGLIQPLGGMISDRIGRKPMLLVFAGGFVVLIVPLLRLIGDAFWSLLAVSLAGMALLTCYTSIAAAVNAETIPARVRASGIGFPYSVTVAAFGGTAPYLGTWLASKGHGGLFPLYVAMLCAISFVVYFLMPERSKEPLR</sequence>
<dbReference type="GO" id="GO:0005886">
    <property type="term" value="C:plasma membrane"/>
    <property type="evidence" value="ECO:0007669"/>
    <property type="project" value="UniProtKB-SubCell"/>
</dbReference>
<protein>
    <recommendedName>
        <fullName evidence="10">Putative proline/betaine transporter</fullName>
    </recommendedName>
</protein>
<dbReference type="EMBL" id="JAAOIV010000015">
    <property type="protein sequence ID" value="NHN57379.1"/>
    <property type="molecule type" value="Genomic_DNA"/>
</dbReference>
<dbReference type="SUPFAM" id="SSF103473">
    <property type="entry name" value="MFS general substrate transporter"/>
    <property type="match status" value="1"/>
</dbReference>
<feature type="transmembrane region" description="Helical" evidence="11">
    <location>
        <begin position="331"/>
        <end position="354"/>
    </location>
</feature>
<keyword evidence="7 11" id="KW-1133">Transmembrane helix</keyword>
<reference evidence="13" key="1">
    <citation type="submission" date="2020-03" db="EMBL/GenBank/DDBJ databases">
        <title>Draft sequencing of Calidifontibacter sp. DB0510.</title>
        <authorList>
            <person name="Kim D.-U."/>
        </authorList>
    </citation>
    <scope>NUCLEOTIDE SEQUENCE</scope>
    <source>
        <strain evidence="13">DB0510</strain>
    </source>
</reference>
<feature type="transmembrane region" description="Helical" evidence="11">
    <location>
        <begin position="239"/>
        <end position="256"/>
    </location>
</feature>
<dbReference type="PROSITE" id="PS50850">
    <property type="entry name" value="MFS"/>
    <property type="match status" value="1"/>
</dbReference>
<keyword evidence="4" id="KW-1003">Cell membrane</keyword>
<comment type="subcellular location">
    <subcellularLocation>
        <location evidence="1">Cell membrane</location>
        <topology evidence="1">Multi-pass membrane protein</topology>
    </subcellularLocation>
</comment>
<dbReference type="AlphaFoldDB" id="A0A967EBV8"/>
<evidence type="ECO:0000256" key="1">
    <source>
        <dbReference type="ARBA" id="ARBA00004651"/>
    </source>
</evidence>
<evidence type="ECO:0000256" key="10">
    <source>
        <dbReference type="ARBA" id="ARBA00039918"/>
    </source>
</evidence>
<evidence type="ECO:0000256" key="5">
    <source>
        <dbReference type="ARBA" id="ARBA00022692"/>
    </source>
</evidence>
<accession>A0A967EBV8</accession>
<comment type="function">
    <text evidence="9">May be a proton symporter involved in the uptake of osmolytes such as proline and glycine betaine.</text>
</comment>
<feature type="domain" description="Major facilitator superfamily (MFS) profile" evidence="12">
    <location>
        <begin position="19"/>
        <end position="419"/>
    </location>
</feature>
<feature type="transmembrane region" description="Helical" evidence="11">
    <location>
        <begin position="156"/>
        <end position="179"/>
    </location>
</feature>
<keyword evidence="8 11" id="KW-0472">Membrane</keyword>
<dbReference type="Pfam" id="PF07690">
    <property type="entry name" value="MFS_1"/>
    <property type="match status" value="1"/>
</dbReference>
<evidence type="ECO:0000256" key="3">
    <source>
        <dbReference type="ARBA" id="ARBA00022448"/>
    </source>
</evidence>
<evidence type="ECO:0000256" key="2">
    <source>
        <dbReference type="ARBA" id="ARBA00008240"/>
    </source>
</evidence>
<feature type="transmembrane region" description="Helical" evidence="11">
    <location>
        <begin position="59"/>
        <end position="83"/>
    </location>
</feature>
<dbReference type="PANTHER" id="PTHR43528">
    <property type="entry name" value="ALPHA-KETOGLUTARATE PERMEASE"/>
    <property type="match status" value="1"/>
</dbReference>
<feature type="transmembrane region" description="Helical" evidence="11">
    <location>
        <begin position="191"/>
        <end position="210"/>
    </location>
</feature>
<keyword evidence="6" id="KW-0769">Symport</keyword>
<dbReference type="Proteomes" id="UP000744769">
    <property type="component" value="Unassembled WGS sequence"/>
</dbReference>
<evidence type="ECO:0000313" key="14">
    <source>
        <dbReference type="Proteomes" id="UP000744769"/>
    </source>
</evidence>
<feature type="transmembrane region" description="Helical" evidence="11">
    <location>
        <begin position="397"/>
        <end position="415"/>
    </location>
</feature>
<organism evidence="13 14">
    <name type="scientific">Metallococcus carri</name>
    <dbReference type="NCBI Taxonomy" id="1656884"/>
    <lineage>
        <taxon>Bacteria</taxon>
        <taxon>Bacillati</taxon>
        <taxon>Actinomycetota</taxon>
        <taxon>Actinomycetes</taxon>
        <taxon>Micrococcales</taxon>
        <taxon>Dermacoccaceae</taxon>
        <taxon>Metallococcus</taxon>
    </lineage>
</organism>
<keyword evidence="5 11" id="KW-0812">Transmembrane</keyword>
<evidence type="ECO:0000256" key="4">
    <source>
        <dbReference type="ARBA" id="ARBA00022475"/>
    </source>
</evidence>
<dbReference type="InterPro" id="IPR051084">
    <property type="entry name" value="H+-coupled_symporters"/>
</dbReference>
<feature type="transmembrane region" description="Helical" evidence="11">
    <location>
        <begin position="366"/>
        <end position="385"/>
    </location>
</feature>
<feature type="transmembrane region" description="Helical" evidence="11">
    <location>
        <begin position="276"/>
        <end position="293"/>
    </location>
</feature>
<evidence type="ECO:0000256" key="8">
    <source>
        <dbReference type="ARBA" id="ARBA00023136"/>
    </source>
</evidence>
<evidence type="ECO:0000313" key="13">
    <source>
        <dbReference type="EMBL" id="NHN57379.1"/>
    </source>
</evidence>
<dbReference type="Gene3D" id="1.20.1250.20">
    <property type="entry name" value="MFS general substrate transporter like domains"/>
    <property type="match status" value="2"/>
</dbReference>
<feature type="transmembrane region" description="Helical" evidence="11">
    <location>
        <begin position="90"/>
        <end position="109"/>
    </location>
</feature>
<feature type="transmembrane region" description="Helical" evidence="11">
    <location>
        <begin position="115"/>
        <end position="135"/>
    </location>
</feature>
<proteinExistence type="inferred from homology"/>
<evidence type="ECO:0000256" key="6">
    <source>
        <dbReference type="ARBA" id="ARBA00022847"/>
    </source>
</evidence>
<name>A0A967EBV8_9MICO</name>
<gene>
    <name evidence="13" type="ORF">G9U51_16545</name>
</gene>
<keyword evidence="3" id="KW-0813">Transport</keyword>
<evidence type="ECO:0000259" key="12">
    <source>
        <dbReference type="PROSITE" id="PS50850"/>
    </source>
</evidence>
<keyword evidence="14" id="KW-1185">Reference proteome</keyword>
<dbReference type="RefSeq" id="WP_166198644.1">
    <property type="nucleotide sequence ID" value="NZ_JAAOIV010000015.1"/>
</dbReference>
<dbReference type="PANTHER" id="PTHR43528:SF1">
    <property type="entry name" value="ALPHA-KETOGLUTARATE PERMEASE"/>
    <property type="match status" value="1"/>
</dbReference>
<dbReference type="InterPro" id="IPR005829">
    <property type="entry name" value="Sugar_transporter_CS"/>
</dbReference>